<dbReference type="Proteomes" id="UP000192783">
    <property type="component" value="Unassembled WGS sequence"/>
</dbReference>
<evidence type="ECO:0000256" key="4">
    <source>
        <dbReference type="ARBA" id="ARBA00022490"/>
    </source>
</evidence>
<dbReference type="EMBL" id="FWXF01000008">
    <property type="protein sequence ID" value="SMC23467.1"/>
    <property type="molecule type" value="Genomic_DNA"/>
</dbReference>
<dbReference type="InterPro" id="IPR017945">
    <property type="entry name" value="DHBP_synth_RibB-like_a/b_dom"/>
</dbReference>
<organism evidence="13 14">
    <name type="scientific">Desulfacinum hydrothermale DSM 13146</name>
    <dbReference type="NCBI Taxonomy" id="1121390"/>
    <lineage>
        <taxon>Bacteria</taxon>
        <taxon>Pseudomonadati</taxon>
        <taxon>Thermodesulfobacteriota</taxon>
        <taxon>Syntrophobacteria</taxon>
        <taxon>Syntrophobacterales</taxon>
        <taxon>Syntrophobacteraceae</taxon>
        <taxon>Desulfacinum</taxon>
    </lineage>
</organism>
<evidence type="ECO:0000256" key="11">
    <source>
        <dbReference type="ARBA" id="ARBA00048366"/>
    </source>
</evidence>
<accession>A0A1W1XI10</accession>
<comment type="catalytic activity">
    <reaction evidence="11">
        <text>L-threonine + hydrogencarbonate + ATP = L-threonylcarbamoyladenylate + diphosphate + H2O</text>
        <dbReference type="Rhea" id="RHEA:36407"/>
        <dbReference type="ChEBI" id="CHEBI:15377"/>
        <dbReference type="ChEBI" id="CHEBI:17544"/>
        <dbReference type="ChEBI" id="CHEBI:30616"/>
        <dbReference type="ChEBI" id="CHEBI:33019"/>
        <dbReference type="ChEBI" id="CHEBI:57926"/>
        <dbReference type="ChEBI" id="CHEBI:73682"/>
        <dbReference type="EC" id="2.7.7.87"/>
    </reaction>
</comment>
<evidence type="ECO:0000256" key="6">
    <source>
        <dbReference type="ARBA" id="ARBA00022694"/>
    </source>
</evidence>
<dbReference type="Gene3D" id="3.90.870.10">
    <property type="entry name" value="DHBP synthase"/>
    <property type="match status" value="1"/>
</dbReference>
<evidence type="ECO:0000256" key="5">
    <source>
        <dbReference type="ARBA" id="ARBA00022679"/>
    </source>
</evidence>
<dbReference type="NCBIfam" id="TIGR00057">
    <property type="entry name" value="L-threonylcarbamoyladenylate synthase"/>
    <property type="match status" value="1"/>
</dbReference>
<evidence type="ECO:0000256" key="3">
    <source>
        <dbReference type="ARBA" id="ARBA00012584"/>
    </source>
</evidence>
<keyword evidence="5" id="KW-0808">Transferase</keyword>
<evidence type="ECO:0000256" key="7">
    <source>
        <dbReference type="ARBA" id="ARBA00022695"/>
    </source>
</evidence>
<dbReference type="PANTHER" id="PTHR17490">
    <property type="entry name" value="SUA5"/>
    <property type="match status" value="1"/>
</dbReference>
<dbReference type="Pfam" id="PF01300">
    <property type="entry name" value="Sua5_yciO_yrdC"/>
    <property type="match status" value="1"/>
</dbReference>
<keyword evidence="14" id="KW-1185">Reference proteome</keyword>
<dbReference type="PANTHER" id="PTHR17490:SF16">
    <property type="entry name" value="THREONYLCARBAMOYL-AMP SYNTHASE"/>
    <property type="match status" value="1"/>
</dbReference>
<evidence type="ECO:0000313" key="14">
    <source>
        <dbReference type="Proteomes" id="UP000192783"/>
    </source>
</evidence>
<evidence type="ECO:0000256" key="2">
    <source>
        <dbReference type="ARBA" id="ARBA00007663"/>
    </source>
</evidence>
<name>A0A1W1XI10_9BACT</name>
<comment type="similarity">
    <text evidence="2">Belongs to the SUA5 family.</text>
</comment>
<dbReference type="SUPFAM" id="SSF55821">
    <property type="entry name" value="YrdC/RibB"/>
    <property type="match status" value="1"/>
</dbReference>
<dbReference type="GO" id="GO:0006450">
    <property type="term" value="P:regulation of translational fidelity"/>
    <property type="evidence" value="ECO:0007669"/>
    <property type="project" value="TreeGrafter"/>
</dbReference>
<dbReference type="InterPro" id="IPR006070">
    <property type="entry name" value="Sua5-like_dom"/>
</dbReference>
<evidence type="ECO:0000256" key="10">
    <source>
        <dbReference type="ARBA" id="ARBA00029774"/>
    </source>
</evidence>
<dbReference type="GO" id="GO:0005737">
    <property type="term" value="C:cytoplasm"/>
    <property type="evidence" value="ECO:0007669"/>
    <property type="project" value="UniProtKB-SubCell"/>
</dbReference>
<protein>
    <recommendedName>
        <fullName evidence="10">L-threonylcarbamoyladenylate synthase</fullName>
        <ecNumber evidence="3">2.7.7.87</ecNumber>
    </recommendedName>
    <alternativeName>
        <fullName evidence="10">L-threonylcarbamoyladenylate synthase</fullName>
    </alternativeName>
</protein>
<sequence>MGSGDMGCVKNLRRWRIDQGRVPEEALRLVGRGGVLVFPTETVYGLGGCPMDEKVIGRIFSIKDRPVGKPLPLVAAHLEAVRRAVAWWPSWAQALADAFWPGPLTLVLPAAPGFPRDLVSQQGTIALRISSHPVPKRLADACGGWIVATSANLSGEPPVRDPNKLSKTLLQRVDGLLDGGLLEKEVPSTVVELFPGEMPRWRCVRRGAVDPTGVARILGVEPAGSAD</sequence>
<dbReference type="PROSITE" id="PS51163">
    <property type="entry name" value="YRDC"/>
    <property type="match status" value="1"/>
</dbReference>
<keyword evidence="9" id="KW-0067">ATP-binding</keyword>
<keyword evidence="4" id="KW-0963">Cytoplasm</keyword>
<dbReference type="GO" id="GO:0005524">
    <property type="term" value="F:ATP binding"/>
    <property type="evidence" value="ECO:0007669"/>
    <property type="project" value="UniProtKB-KW"/>
</dbReference>
<dbReference type="GO" id="GO:0000049">
    <property type="term" value="F:tRNA binding"/>
    <property type="evidence" value="ECO:0007669"/>
    <property type="project" value="TreeGrafter"/>
</dbReference>
<keyword evidence="8" id="KW-0547">Nucleotide-binding</keyword>
<evidence type="ECO:0000256" key="1">
    <source>
        <dbReference type="ARBA" id="ARBA00004496"/>
    </source>
</evidence>
<dbReference type="STRING" id="1121390.SAMN02746041_01731"/>
<dbReference type="AlphaFoldDB" id="A0A1W1XI10"/>
<dbReference type="RefSeq" id="WP_170920468.1">
    <property type="nucleotide sequence ID" value="NZ_FWXF01000008.1"/>
</dbReference>
<reference evidence="13 14" key="1">
    <citation type="submission" date="2017-04" db="EMBL/GenBank/DDBJ databases">
        <authorList>
            <person name="Afonso C.L."/>
            <person name="Miller P.J."/>
            <person name="Scott M.A."/>
            <person name="Spackman E."/>
            <person name="Goraichik I."/>
            <person name="Dimitrov K.M."/>
            <person name="Suarez D.L."/>
            <person name="Swayne D.E."/>
        </authorList>
    </citation>
    <scope>NUCLEOTIDE SEQUENCE [LARGE SCALE GENOMIC DNA]</scope>
    <source>
        <strain evidence="13 14">DSM 13146</strain>
    </source>
</reference>
<gene>
    <name evidence="13" type="ORF">SAMN02746041_01731</name>
</gene>
<dbReference type="EC" id="2.7.7.87" evidence="3"/>
<dbReference type="InterPro" id="IPR050156">
    <property type="entry name" value="TC-AMP_synthase_SUA5"/>
</dbReference>
<proteinExistence type="inferred from homology"/>
<keyword evidence="7" id="KW-0548">Nucleotidyltransferase</keyword>
<evidence type="ECO:0000313" key="13">
    <source>
        <dbReference type="EMBL" id="SMC23467.1"/>
    </source>
</evidence>
<evidence type="ECO:0000256" key="9">
    <source>
        <dbReference type="ARBA" id="ARBA00022840"/>
    </source>
</evidence>
<keyword evidence="6" id="KW-0819">tRNA processing</keyword>
<dbReference type="GO" id="GO:0061710">
    <property type="term" value="F:L-threonylcarbamoyladenylate synthase"/>
    <property type="evidence" value="ECO:0007669"/>
    <property type="project" value="UniProtKB-EC"/>
</dbReference>
<evidence type="ECO:0000259" key="12">
    <source>
        <dbReference type="PROSITE" id="PS51163"/>
    </source>
</evidence>
<evidence type="ECO:0000256" key="8">
    <source>
        <dbReference type="ARBA" id="ARBA00022741"/>
    </source>
</evidence>
<dbReference type="GO" id="GO:0003725">
    <property type="term" value="F:double-stranded RNA binding"/>
    <property type="evidence" value="ECO:0007669"/>
    <property type="project" value="InterPro"/>
</dbReference>
<feature type="domain" description="YrdC-like" evidence="12">
    <location>
        <begin position="20"/>
        <end position="209"/>
    </location>
</feature>
<dbReference type="GO" id="GO:0008033">
    <property type="term" value="P:tRNA processing"/>
    <property type="evidence" value="ECO:0007669"/>
    <property type="project" value="UniProtKB-KW"/>
</dbReference>
<comment type="subcellular location">
    <subcellularLocation>
        <location evidence="1">Cytoplasm</location>
    </subcellularLocation>
</comment>